<evidence type="ECO:0000313" key="3">
    <source>
        <dbReference type="Proteomes" id="UP001322138"/>
    </source>
</evidence>
<evidence type="ECO:0000313" key="2">
    <source>
        <dbReference type="EMBL" id="KAK4642975.1"/>
    </source>
</evidence>
<accession>A0ABR0FG76</accession>
<comment type="caution">
    <text evidence="2">The sequence shown here is derived from an EMBL/GenBank/DDBJ whole genome shotgun (WGS) entry which is preliminary data.</text>
</comment>
<proteinExistence type="predicted"/>
<dbReference type="GeneID" id="87891833"/>
<dbReference type="EMBL" id="JAFFGZ010000006">
    <property type="protein sequence ID" value="KAK4642975.1"/>
    <property type="molecule type" value="Genomic_DNA"/>
</dbReference>
<reference evidence="2 3" key="1">
    <citation type="journal article" date="2023" name="bioRxiv">
        <title>High-quality genome assemblies of four members of thePodospora anserinaspecies complex.</title>
        <authorList>
            <person name="Ament-Velasquez S.L."/>
            <person name="Vogan A.A."/>
            <person name="Wallerman O."/>
            <person name="Hartmann F."/>
            <person name="Gautier V."/>
            <person name="Silar P."/>
            <person name="Giraud T."/>
            <person name="Johannesson H."/>
        </authorList>
    </citation>
    <scope>NUCLEOTIDE SEQUENCE [LARGE SCALE GENOMIC DNA]</scope>
    <source>
        <strain evidence="2 3">CBS 112042</strain>
    </source>
</reference>
<feature type="compositionally biased region" description="Low complexity" evidence="1">
    <location>
        <begin position="7"/>
        <end position="20"/>
    </location>
</feature>
<organism evidence="2 3">
    <name type="scientific">Podospora bellae-mahoneyi</name>
    <dbReference type="NCBI Taxonomy" id="2093777"/>
    <lineage>
        <taxon>Eukaryota</taxon>
        <taxon>Fungi</taxon>
        <taxon>Dikarya</taxon>
        <taxon>Ascomycota</taxon>
        <taxon>Pezizomycotina</taxon>
        <taxon>Sordariomycetes</taxon>
        <taxon>Sordariomycetidae</taxon>
        <taxon>Sordariales</taxon>
        <taxon>Podosporaceae</taxon>
        <taxon>Podospora</taxon>
    </lineage>
</organism>
<feature type="region of interest" description="Disordered" evidence="1">
    <location>
        <begin position="1"/>
        <end position="20"/>
    </location>
</feature>
<gene>
    <name evidence="2" type="ORF">QC761_0063040</name>
</gene>
<evidence type="ECO:0000256" key="1">
    <source>
        <dbReference type="SAM" id="MobiDB-lite"/>
    </source>
</evidence>
<sequence>MADIDNIIAAQPPDPVQQAADANAADIAQNFRGHPPGRDLPDPNAPPPPVAAGEKRKAEDNGGEEG</sequence>
<name>A0ABR0FG76_9PEZI</name>
<protein>
    <submittedName>
        <fullName evidence="2">Uncharacterized protein</fullName>
    </submittedName>
</protein>
<dbReference type="Proteomes" id="UP001322138">
    <property type="component" value="Unassembled WGS sequence"/>
</dbReference>
<keyword evidence="3" id="KW-1185">Reference proteome</keyword>
<feature type="region of interest" description="Disordered" evidence="1">
    <location>
        <begin position="29"/>
        <end position="66"/>
    </location>
</feature>
<dbReference type="RefSeq" id="XP_062731951.1">
    <property type="nucleotide sequence ID" value="XM_062872605.1"/>
</dbReference>